<keyword evidence="2" id="KW-1003">Cell membrane</keyword>
<evidence type="ECO:0000256" key="5">
    <source>
        <dbReference type="ARBA" id="ARBA00023136"/>
    </source>
</evidence>
<feature type="transmembrane region" description="Helical" evidence="6">
    <location>
        <begin position="41"/>
        <end position="60"/>
    </location>
</feature>
<dbReference type="AlphaFoldDB" id="A0A432CY57"/>
<dbReference type="OrthoDB" id="9815248at2"/>
<evidence type="ECO:0000256" key="6">
    <source>
        <dbReference type="SAM" id="Phobius"/>
    </source>
</evidence>
<organism evidence="7 8">
    <name type="scientific">Vibrio aquaticus</name>
    <dbReference type="NCBI Taxonomy" id="2496559"/>
    <lineage>
        <taxon>Bacteria</taxon>
        <taxon>Pseudomonadati</taxon>
        <taxon>Pseudomonadota</taxon>
        <taxon>Gammaproteobacteria</taxon>
        <taxon>Vibrionales</taxon>
        <taxon>Vibrionaceae</taxon>
        <taxon>Vibrio</taxon>
    </lineage>
</organism>
<keyword evidence="3 6" id="KW-0812">Transmembrane</keyword>
<reference evidence="7 8" key="1">
    <citation type="submission" date="2018-12" db="EMBL/GenBank/DDBJ databases">
        <title>Vibrio sp. isolated from China Sea.</title>
        <authorList>
            <person name="Li Y."/>
        </authorList>
    </citation>
    <scope>NUCLEOTIDE SEQUENCE [LARGE SCALE GENOMIC DNA]</scope>
    <source>
        <strain evidence="7 8">BEI207</strain>
    </source>
</reference>
<comment type="caution">
    <text evidence="7">The sequence shown here is derived from an EMBL/GenBank/DDBJ whole genome shotgun (WGS) entry which is preliminary data.</text>
</comment>
<keyword evidence="8" id="KW-1185">Reference proteome</keyword>
<dbReference type="InterPro" id="IPR050833">
    <property type="entry name" value="Poly_Biosynth_Transport"/>
</dbReference>
<dbReference type="GO" id="GO:0005886">
    <property type="term" value="C:plasma membrane"/>
    <property type="evidence" value="ECO:0007669"/>
    <property type="project" value="UniProtKB-SubCell"/>
</dbReference>
<feature type="transmembrane region" description="Helical" evidence="6">
    <location>
        <begin position="290"/>
        <end position="309"/>
    </location>
</feature>
<evidence type="ECO:0000256" key="2">
    <source>
        <dbReference type="ARBA" id="ARBA00022475"/>
    </source>
</evidence>
<sequence length="475" mass="52995">MKSAQIKSISLYAFSVFLMKGFSLITLPLMAYYLLPEQLGQLELIGITTVFASLVIGLAMHENLYRFIGTVDDEEQQKTIASKLYYATLLISLGATTLLVAVYYAVPVKIESFSDSILGLMALVLCYEAPLAICLAWLRLQGQAMRFFKICTCTVALQFLLLVWALNNSPTVTTVFAINVFCTLSQYLFLHFTIGFSFTLPTRKVILEYVRYSSPLMLSAVVAFGLSGAERWIIAGTTDLVTLGMYAIAAKFALGVGILIQPFHMWWMPKRFHALEQFGRHYTAQITQQGIMLLCFLALIVAWLSQLFIQLLLPTNYLLAASYVSLAIITMLFKELVELTNLGVLYRKKTTHLLLINLSATLIAFSLCYFFSDLGIKAILVALVVGQVVRFVATFWHSQTLAPLRYQSPSILGLILLTTLFLFTSGYQNNVELALLMLVLQPLALVAYGLKAKLIDPDTFKSAFSYLQTYLGKAS</sequence>
<name>A0A432CY57_9VIBR</name>
<evidence type="ECO:0000313" key="7">
    <source>
        <dbReference type="EMBL" id="RTZ16803.1"/>
    </source>
</evidence>
<feature type="transmembrane region" description="Helical" evidence="6">
    <location>
        <begin position="84"/>
        <end position="105"/>
    </location>
</feature>
<feature type="transmembrane region" description="Helical" evidence="6">
    <location>
        <begin position="147"/>
        <end position="166"/>
    </location>
</feature>
<accession>A0A432CY57</accession>
<feature type="transmembrane region" description="Helical" evidence="6">
    <location>
        <begin position="315"/>
        <end position="333"/>
    </location>
</feature>
<gene>
    <name evidence="7" type="ORF">EJ063_08410</name>
</gene>
<protein>
    <submittedName>
        <fullName evidence="7">Lipopolysaccharide biosynthesis protein</fullName>
    </submittedName>
</protein>
<feature type="transmembrane region" description="Helical" evidence="6">
    <location>
        <begin position="378"/>
        <end position="396"/>
    </location>
</feature>
<feature type="transmembrane region" description="Helical" evidence="6">
    <location>
        <begin position="117"/>
        <end position="140"/>
    </location>
</feature>
<feature type="transmembrane region" description="Helical" evidence="6">
    <location>
        <begin position="408"/>
        <end position="427"/>
    </location>
</feature>
<dbReference type="RefSeq" id="WP_126573825.1">
    <property type="nucleotide sequence ID" value="NZ_RXZH01000002.1"/>
</dbReference>
<evidence type="ECO:0000256" key="4">
    <source>
        <dbReference type="ARBA" id="ARBA00022989"/>
    </source>
</evidence>
<proteinExistence type="predicted"/>
<feature type="transmembrane region" description="Helical" evidence="6">
    <location>
        <begin position="353"/>
        <end position="372"/>
    </location>
</feature>
<dbReference type="Proteomes" id="UP000268973">
    <property type="component" value="Unassembled WGS sequence"/>
</dbReference>
<evidence type="ECO:0000256" key="3">
    <source>
        <dbReference type="ARBA" id="ARBA00022692"/>
    </source>
</evidence>
<dbReference type="EMBL" id="RXZH01000002">
    <property type="protein sequence ID" value="RTZ16803.1"/>
    <property type="molecule type" value="Genomic_DNA"/>
</dbReference>
<evidence type="ECO:0000313" key="8">
    <source>
        <dbReference type="Proteomes" id="UP000268973"/>
    </source>
</evidence>
<keyword evidence="5 6" id="KW-0472">Membrane</keyword>
<feature type="transmembrane region" description="Helical" evidence="6">
    <location>
        <begin position="246"/>
        <end position="269"/>
    </location>
</feature>
<dbReference type="PANTHER" id="PTHR30250">
    <property type="entry name" value="PST FAMILY PREDICTED COLANIC ACID TRANSPORTER"/>
    <property type="match status" value="1"/>
</dbReference>
<feature type="transmembrane region" description="Helical" evidence="6">
    <location>
        <begin position="178"/>
        <end position="200"/>
    </location>
</feature>
<dbReference type="PANTHER" id="PTHR30250:SF11">
    <property type="entry name" value="O-ANTIGEN TRANSPORTER-RELATED"/>
    <property type="match status" value="1"/>
</dbReference>
<feature type="transmembrane region" description="Helical" evidence="6">
    <location>
        <begin position="433"/>
        <end position="450"/>
    </location>
</feature>
<feature type="transmembrane region" description="Helical" evidence="6">
    <location>
        <begin position="12"/>
        <end position="35"/>
    </location>
</feature>
<comment type="subcellular location">
    <subcellularLocation>
        <location evidence="1">Cell membrane</location>
        <topology evidence="1">Multi-pass membrane protein</topology>
    </subcellularLocation>
</comment>
<keyword evidence="4 6" id="KW-1133">Transmembrane helix</keyword>
<evidence type="ECO:0000256" key="1">
    <source>
        <dbReference type="ARBA" id="ARBA00004651"/>
    </source>
</evidence>